<dbReference type="InterPro" id="IPR036047">
    <property type="entry name" value="F-box-like_dom_sf"/>
</dbReference>
<gene>
    <name evidence="8" type="ORF">RND81_09G221800</name>
</gene>
<organism evidence="8 9">
    <name type="scientific">Saponaria officinalis</name>
    <name type="common">Common soapwort</name>
    <name type="synonym">Lychnis saponaria</name>
    <dbReference type="NCBI Taxonomy" id="3572"/>
    <lineage>
        <taxon>Eukaryota</taxon>
        <taxon>Viridiplantae</taxon>
        <taxon>Streptophyta</taxon>
        <taxon>Embryophyta</taxon>
        <taxon>Tracheophyta</taxon>
        <taxon>Spermatophyta</taxon>
        <taxon>Magnoliopsida</taxon>
        <taxon>eudicotyledons</taxon>
        <taxon>Gunneridae</taxon>
        <taxon>Pentapetalae</taxon>
        <taxon>Caryophyllales</taxon>
        <taxon>Caryophyllaceae</taxon>
        <taxon>Caryophylleae</taxon>
        <taxon>Saponaria</taxon>
    </lineage>
</organism>
<evidence type="ECO:0000313" key="8">
    <source>
        <dbReference type="EMBL" id="KAK9691811.1"/>
    </source>
</evidence>
<dbReference type="Pfam" id="PF00646">
    <property type="entry name" value="F-box"/>
    <property type="match status" value="1"/>
</dbReference>
<dbReference type="Gene3D" id="1.20.1280.50">
    <property type="match status" value="1"/>
</dbReference>
<evidence type="ECO:0000256" key="5">
    <source>
        <dbReference type="ARBA" id="ARBA00023242"/>
    </source>
</evidence>
<dbReference type="SMART" id="SM00256">
    <property type="entry name" value="FBOX"/>
    <property type="match status" value="1"/>
</dbReference>
<comment type="caution">
    <text evidence="8">The sequence shown here is derived from an EMBL/GenBank/DDBJ whole genome shotgun (WGS) entry which is preliminary data.</text>
</comment>
<evidence type="ECO:0000259" key="7">
    <source>
        <dbReference type="PROSITE" id="PS50181"/>
    </source>
</evidence>
<sequence length="168" mass="19271">MSKKRSFNDDDHHHLQISMDAQINLKKKLKSIENSIDDDDDDCLFSKLDDNLLYEIFKHADARTLAAFSCVSKIWNRTAQDERLWELICTRRWIDVHHSGGEKQLRSVVLALGGFRRLYSLYLSKTSAPSAAAPPRAAVSKRWGKDEVNLSLSLLSIQFYEKMSNKGK</sequence>
<dbReference type="GO" id="GO:0005634">
    <property type="term" value="C:nucleus"/>
    <property type="evidence" value="ECO:0007669"/>
    <property type="project" value="UniProtKB-SubCell"/>
</dbReference>
<evidence type="ECO:0000256" key="4">
    <source>
        <dbReference type="ARBA" id="ARBA00022941"/>
    </source>
</evidence>
<evidence type="ECO:0000256" key="6">
    <source>
        <dbReference type="ARBA" id="ARBA00069742"/>
    </source>
</evidence>
<keyword evidence="4" id="KW-0939">Gibberellin signaling pathway</keyword>
<dbReference type="CDD" id="cd22151">
    <property type="entry name" value="F-box_AtGID2-like"/>
    <property type="match status" value="1"/>
</dbReference>
<dbReference type="FunFam" id="1.20.1280.50:FF:000067">
    <property type="entry name" value="F-box protein GID2"/>
    <property type="match status" value="1"/>
</dbReference>
<comment type="pathway">
    <text evidence="2">Protein modification; protein ubiquitination.</text>
</comment>
<comment type="subcellular location">
    <subcellularLocation>
        <location evidence="1">Nucleus</location>
    </subcellularLocation>
</comment>
<evidence type="ECO:0000256" key="2">
    <source>
        <dbReference type="ARBA" id="ARBA00004906"/>
    </source>
</evidence>
<feature type="domain" description="F-box" evidence="7">
    <location>
        <begin position="42"/>
        <end position="88"/>
    </location>
</feature>
<dbReference type="SUPFAM" id="SSF81383">
    <property type="entry name" value="F-box domain"/>
    <property type="match status" value="1"/>
</dbReference>
<protein>
    <recommendedName>
        <fullName evidence="6">F-box protein GID2</fullName>
    </recommendedName>
</protein>
<name>A0AAW1IPF8_SAPOF</name>
<keyword evidence="9" id="KW-1185">Reference proteome</keyword>
<dbReference type="GO" id="GO:0009937">
    <property type="term" value="P:regulation of gibberellic acid mediated signaling pathway"/>
    <property type="evidence" value="ECO:0007669"/>
    <property type="project" value="InterPro"/>
</dbReference>
<dbReference type="InterPro" id="IPR044184">
    <property type="entry name" value="SNE/GID2"/>
</dbReference>
<dbReference type="PANTHER" id="PTHR47750:SF7">
    <property type="entry name" value="F-BOX PROTEIN"/>
    <property type="match status" value="1"/>
</dbReference>
<dbReference type="PANTHER" id="PTHR47750">
    <property type="entry name" value="F-BOX PROTEIN SNE"/>
    <property type="match status" value="1"/>
</dbReference>
<reference evidence="8" key="1">
    <citation type="submission" date="2024-03" db="EMBL/GenBank/DDBJ databases">
        <title>WGS assembly of Saponaria officinalis var. Norfolk2.</title>
        <authorList>
            <person name="Jenkins J."/>
            <person name="Shu S."/>
            <person name="Grimwood J."/>
            <person name="Barry K."/>
            <person name="Goodstein D."/>
            <person name="Schmutz J."/>
            <person name="Leebens-Mack J."/>
            <person name="Osbourn A."/>
        </authorList>
    </citation>
    <scope>NUCLEOTIDE SEQUENCE [LARGE SCALE GENOMIC DNA]</scope>
    <source>
        <strain evidence="8">JIC</strain>
    </source>
</reference>
<dbReference type="PROSITE" id="PS50181">
    <property type="entry name" value="FBOX"/>
    <property type="match status" value="1"/>
</dbReference>
<dbReference type="InterPro" id="IPR001810">
    <property type="entry name" value="F-box_dom"/>
</dbReference>
<keyword evidence="3" id="KW-0833">Ubl conjugation pathway</keyword>
<proteinExistence type="predicted"/>
<accession>A0AAW1IPF8</accession>
<dbReference type="GO" id="GO:0009740">
    <property type="term" value="P:gibberellic acid mediated signaling pathway"/>
    <property type="evidence" value="ECO:0007669"/>
    <property type="project" value="UniProtKB-KW"/>
</dbReference>
<evidence type="ECO:0000313" key="9">
    <source>
        <dbReference type="Proteomes" id="UP001443914"/>
    </source>
</evidence>
<dbReference type="AlphaFoldDB" id="A0AAW1IPF8"/>
<dbReference type="EMBL" id="JBDFQZ010000009">
    <property type="protein sequence ID" value="KAK9691811.1"/>
    <property type="molecule type" value="Genomic_DNA"/>
</dbReference>
<dbReference type="Proteomes" id="UP001443914">
    <property type="component" value="Unassembled WGS sequence"/>
</dbReference>
<keyword evidence="5" id="KW-0539">Nucleus</keyword>
<evidence type="ECO:0000256" key="1">
    <source>
        <dbReference type="ARBA" id="ARBA00004123"/>
    </source>
</evidence>
<dbReference type="GO" id="GO:0019005">
    <property type="term" value="C:SCF ubiquitin ligase complex"/>
    <property type="evidence" value="ECO:0007669"/>
    <property type="project" value="InterPro"/>
</dbReference>
<evidence type="ECO:0000256" key="3">
    <source>
        <dbReference type="ARBA" id="ARBA00022786"/>
    </source>
</evidence>